<dbReference type="SUPFAM" id="SSF48371">
    <property type="entry name" value="ARM repeat"/>
    <property type="match status" value="1"/>
</dbReference>
<reference evidence="4" key="1">
    <citation type="submission" date="2021-12" db="EMBL/GenBank/DDBJ databases">
        <authorList>
            <person name="King R."/>
        </authorList>
    </citation>
    <scope>NUCLEOTIDE SEQUENCE</scope>
</reference>
<sequence length="444" mass="51104">MCKNLDYDTLNRYIKQQEWKNLAENLKNGLALELSSTGEPKKFHLQVVDFLQILLNMCLEDKNMIENVLVEVLRGLRNCVTDSNIQESLLTEDFIIKLRRVYLEVKDDQNYKLCTKIMMQLLINLSVKNPNGAKLIYNEFSDISECLEKECNVYEVSALLHYMSLHVPLKNLDANLVNKIVDLYHKVEKCEFLHFLLETICQYGYFWSFYNALEYDCKLTILGIIKEKQTKENKIFFVKEGLDVMMKIFIDSSQTVFTSGDNKKALEISLVLQILSQVTGNSQNFLEILQSNSDLLIQAAILLINIHRLGKSSDNCFTQVPKHSEVSEDFKENPAYGFKGDLVRFIGNLNWTCKKMQDLTREAELIPVILECCNIDEKNPFIMQWAIFAIRNICKNNLENQKFIAAMKKQGTVDGNTLNKVGLTLNNDGDKSIGIVNLDDIRNN</sequence>
<dbReference type="EMBL" id="OV121133">
    <property type="protein sequence ID" value="CAH0551856.1"/>
    <property type="molecule type" value="Genomic_DNA"/>
</dbReference>
<dbReference type="GO" id="GO:0005829">
    <property type="term" value="C:cytosol"/>
    <property type="evidence" value="ECO:0007669"/>
    <property type="project" value="TreeGrafter"/>
</dbReference>
<dbReference type="GO" id="GO:0051301">
    <property type="term" value="P:cell division"/>
    <property type="evidence" value="ECO:0007669"/>
    <property type="project" value="UniProtKB-KW"/>
</dbReference>
<dbReference type="InterPro" id="IPR019156">
    <property type="entry name" value="Ataxin-10_domain"/>
</dbReference>
<feature type="domain" description="Ataxin-10" evidence="3">
    <location>
        <begin position="338"/>
        <end position="430"/>
    </location>
</feature>
<evidence type="ECO:0000313" key="5">
    <source>
        <dbReference type="Proteomes" id="UP001154078"/>
    </source>
</evidence>
<keyword evidence="1" id="KW-0132">Cell division</keyword>
<keyword evidence="2" id="KW-0131">Cell cycle</keyword>
<dbReference type="OrthoDB" id="379794at2759"/>
<protein>
    <recommendedName>
        <fullName evidence="3">Ataxin-10 domain-containing protein</fullName>
    </recommendedName>
</protein>
<dbReference type="InterPro" id="IPR016024">
    <property type="entry name" value="ARM-type_fold"/>
</dbReference>
<gene>
    <name evidence="4" type="ORF">MELIAE_LOCUS4379</name>
</gene>
<dbReference type="InterPro" id="IPR051374">
    <property type="entry name" value="Ataxin-10/CTR86_families"/>
</dbReference>
<name>A0A9P0AZ28_BRAAE</name>
<accession>A0A9P0AZ28</accession>
<dbReference type="PANTHER" id="PTHR13255:SF0">
    <property type="entry name" value="ATAXIN-10"/>
    <property type="match status" value="1"/>
</dbReference>
<dbReference type="Proteomes" id="UP001154078">
    <property type="component" value="Chromosome 2"/>
</dbReference>
<dbReference type="PANTHER" id="PTHR13255">
    <property type="entry name" value="ATAXIN-10"/>
    <property type="match status" value="1"/>
</dbReference>
<proteinExistence type="predicted"/>
<evidence type="ECO:0000256" key="2">
    <source>
        <dbReference type="ARBA" id="ARBA00023306"/>
    </source>
</evidence>
<keyword evidence="5" id="KW-1185">Reference proteome</keyword>
<dbReference type="AlphaFoldDB" id="A0A9P0AZ28"/>
<dbReference type="Pfam" id="PF09759">
    <property type="entry name" value="Atx10homo_assoc"/>
    <property type="match status" value="1"/>
</dbReference>
<dbReference type="GO" id="GO:0031175">
    <property type="term" value="P:neuron projection development"/>
    <property type="evidence" value="ECO:0007669"/>
    <property type="project" value="TreeGrafter"/>
</dbReference>
<evidence type="ECO:0000259" key="3">
    <source>
        <dbReference type="Pfam" id="PF09759"/>
    </source>
</evidence>
<organism evidence="4 5">
    <name type="scientific">Brassicogethes aeneus</name>
    <name type="common">Rape pollen beetle</name>
    <name type="synonym">Meligethes aeneus</name>
    <dbReference type="NCBI Taxonomy" id="1431903"/>
    <lineage>
        <taxon>Eukaryota</taxon>
        <taxon>Metazoa</taxon>
        <taxon>Ecdysozoa</taxon>
        <taxon>Arthropoda</taxon>
        <taxon>Hexapoda</taxon>
        <taxon>Insecta</taxon>
        <taxon>Pterygota</taxon>
        <taxon>Neoptera</taxon>
        <taxon>Endopterygota</taxon>
        <taxon>Coleoptera</taxon>
        <taxon>Polyphaga</taxon>
        <taxon>Cucujiformia</taxon>
        <taxon>Nitidulidae</taxon>
        <taxon>Meligethinae</taxon>
        <taxon>Brassicogethes</taxon>
    </lineage>
</organism>
<evidence type="ECO:0000313" key="4">
    <source>
        <dbReference type="EMBL" id="CAH0551856.1"/>
    </source>
</evidence>
<evidence type="ECO:0000256" key="1">
    <source>
        <dbReference type="ARBA" id="ARBA00022618"/>
    </source>
</evidence>